<dbReference type="InterPro" id="IPR038729">
    <property type="entry name" value="Rad50/SbcC_AAA"/>
</dbReference>
<dbReference type="SMART" id="SM00382">
    <property type="entry name" value="AAA"/>
    <property type="match status" value="1"/>
</dbReference>
<dbReference type="InterPro" id="IPR003593">
    <property type="entry name" value="AAA+_ATPase"/>
</dbReference>
<dbReference type="OrthoDB" id="9815944at2"/>
<proteinExistence type="predicted"/>
<dbReference type="GO" id="GO:0005524">
    <property type="term" value="F:ATP binding"/>
    <property type="evidence" value="ECO:0007669"/>
    <property type="project" value="InterPro"/>
</dbReference>
<dbReference type="EMBL" id="LACH01000039">
    <property type="protein sequence ID" value="KJZ64375.1"/>
    <property type="molecule type" value="Genomic_DNA"/>
</dbReference>
<feature type="domain" description="AAA+ ATPase" evidence="1">
    <location>
        <begin position="340"/>
        <end position="607"/>
    </location>
</feature>
<dbReference type="InterPro" id="IPR003959">
    <property type="entry name" value="ATPase_AAA_core"/>
</dbReference>
<evidence type="ECO:0000313" key="2">
    <source>
        <dbReference type="EMBL" id="KJZ64375.1"/>
    </source>
</evidence>
<name>A0A0F4V795_PSEFL</name>
<dbReference type="PATRIC" id="fig|294.133.peg.3224"/>
<dbReference type="Proteomes" id="UP000033400">
    <property type="component" value="Unassembled WGS sequence"/>
</dbReference>
<dbReference type="PANTHER" id="PTHR43581">
    <property type="entry name" value="ATP/GTP PHOSPHATASE"/>
    <property type="match status" value="1"/>
</dbReference>
<dbReference type="AlphaFoldDB" id="A0A0F4V795"/>
<dbReference type="Gene3D" id="3.40.50.300">
    <property type="entry name" value="P-loop containing nucleotide triphosphate hydrolases"/>
    <property type="match status" value="2"/>
</dbReference>
<dbReference type="Pfam" id="PF13476">
    <property type="entry name" value="AAA_23"/>
    <property type="match status" value="1"/>
</dbReference>
<organism evidence="2 3">
    <name type="scientific">Pseudomonas fluorescens</name>
    <dbReference type="NCBI Taxonomy" id="294"/>
    <lineage>
        <taxon>Bacteria</taxon>
        <taxon>Pseudomonadati</taxon>
        <taxon>Pseudomonadota</taxon>
        <taxon>Gammaproteobacteria</taxon>
        <taxon>Pseudomonadales</taxon>
        <taxon>Pseudomonadaceae</taxon>
        <taxon>Pseudomonas</taxon>
    </lineage>
</organism>
<dbReference type="RefSeq" id="WP_046054957.1">
    <property type="nucleotide sequence ID" value="NZ_LACH01000039.1"/>
</dbReference>
<evidence type="ECO:0000313" key="3">
    <source>
        <dbReference type="Proteomes" id="UP000033400"/>
    </source>
</evidence>
<accession>A0A0F4V795</accession>
<dbReference type="Pfam" id="PF13304">
    <property type="entry name" value="AAA_21"/>
    <property type="match status" value="1"/>
</dbReference>
<comment type="caution">
    <text evidence="2">The sequence shown here is derived from an EMBL/GenBank/DDBJ whole genome shotgun (WGS) entry which is preliminary data.</text>
</comment>
<dbReference type="GO" id="GO:0006302">
    <property type="term" value="P:double-strand break repair"/>
    <property type="evidence" value="ECO:0007669"/>
    <property type="project" value="InterPro"/>
</dbReference>
<reference evidence="2 3" key="1">
    <citation type="submission" date="2015-03" db="EMBL/GenBank/DDBJ databases">
        <title>Comparative genomics of Pseudomonas insights into diversity of traits involved in vanlence and defense.</title>
        <authorList>
            <person name="Qin Y."/>
        </authorList>
    </citation>
    <scope>NUCLEOTIDE SEQUENCE [LARGE SCALE GENOMIC DNA]</scope>
    <source>
        <strain evidence="2 3">H24</strain>
    </source>
</reference>
<dbReference type="InterPro" id="IPR051396">
    <property type="entry name" value="Bact_Antivir_Def_Nuclease"/>
</dbReference>
<dbReference type="PANTHER" id="PTHR43581:SF2">
    <property type="entry name" value="EXCINUCLEASE ATPASE SUBUNIT"/>
    <property type="match status" value="1"/>
</dbReference>
<gene>
    <name evidence="2" type="ORF">VD17_18015</name>
</gene>
<dbReference type="SUPFAM" id="SSF52540">
    <property type="entry name" value="P-loop containing nucleoside triphosphate hydrolases"/>
    <property type="match status" value="1"/>
</dbReference>
<evidence type="ECO:0000259" key="1">
    <source>
        <dbReference type="SMART" id="SM00382"/>
    </source>
</evidence>
<dbReference type="GO" id="GO:0016887">
    <property type="term" value="F:ATP hydrolysis activity"/>
    <property type="evidence" value="ECO:0007669"/>
    <property type="project" value="InterPro"/>
</dbReference>
<dbReference type="InterPro" id="IPR027417">
    <property type="entry name" value="P-loop_NTPase"/>
</dbReference>
<protein>
    <recommendedName>
        <fullName evidence="1">AAA+ ATPase domain-containing protein</fullName>
    </recommendedName>
</protein>
<sequence length="731" mass="82951">MRKVLRPVSPPEFLTSPRVHEEKAKILAYLRRDQRDRLQRRDNLNEELFFDTSLINDLRRLFQNKCAFCETRTVSYGRVLHMRPLRSVYDSTKVNSDYYLWLAFEWRNLFYTCEYCAKAKLDQFPVVGVRAPYLASFEDVQKYEVPLLLDPTYDEPSKDLDFHSNGLVVGNSKKGLATIEVFGLNRDELVSARRLRIQEFFDSLVFEGKEAPLSVMLDPDSEHLGALLSVIKKISKAWSFNGPPIRGNGSSLSRGFIDAWTRASEQERMQLPGVLDELQREAQRVLTSPPKFDITEDDGLDDVYQPKMKEGEISTIKISNFKALENLTLTMASSRRASTGWPSLMILGENSTGKSSVLCAIALALIGRKEAAKLRKYIPDLVHSVDTSRHDQLENRLVDVSIGFHYSEHVASFSYAPELREIRGSDSPATVVIGYGPRRFFDYKKQHLPDGAAARVRTLFNPLATIPYPGAWLAEQTGSTFNTIAAALRIVLALDEKDELIRYGDDLAVRANGRTTTINSLSEGYRSVFVMTVDIIRELLDHWDDIEQAQAVVLIDELETHLHPRWKMQVMTALRRVFPRVQFIVTTHDPLCLRGMDDPEVIVLRRDSDSFIKPVEDLPSFKSMTAEQLFTSDYFGLNSTTDPSTSIEFARLAGDVVRRSPEGNLEVAPAKETEELINRLVLGDSVSEQVVQEALMKYLEQREAKKGDVLPELREEAVDAVIKALTEEWEG</sequence>